<gene>
    <name evidence="2" type="ORF">Fcan01_24933</name>
</gene>
<dbReference type="AlphaFoldDB" id="A0A226D5R8"/>
<organism evidence="2 3">
    <name type="scientific">Folsomia candida</name>
    <name type="common">Springtail</name>
    <dbReference type="NCBI Taxonomy" id="158441"/>
    <lineage>
        <taxon>Eukaryota</taxon>
        <taxon>Metazoa</taxon>
        <taxon>Ecdysozoa</taxon>
        <taxon>Arthropoda</taxon>
        <taxon>Hexapoda</taxon>
        <taxon>Collembola</taxon>
        <taxon>Entomobryomorpha</taxon>
        <taxon>Isotomoidea</taxon>
        <taxon>Isotomidae</taxon>
        <taxon>Proisotominae</taxon>
        <taxon>Folsomia</taxon>
    </lineage>
</organism>
<protein>
    <submittedName>
        <fullName evidence="2">Uncharacterized protein</fullName>
    </submittedName>
</protein>
<name>A0A226D5R8_FOLCA</name>
<feature type="transmembrane region" description="Helical" evidence="1">
    <location>
        <begin position="105"/>
        <end position="124"/>
    </location>
</feature>
<feature type="transmembrane region" description="Helical" evidence="1">
    <location>
        <begin position="49"/>
        <end position="76"/>
    </location>
</feature>
<keyword evidence="1" id="KW-0472">Membrane</keyword>
<proteinExistence type="predicted"/>
<evidence type="ECO:0000313" key="3">
    <source>
        <dbReference type="Proteomes" id="UP000198287"/>
    </source>
</evidence>
<feature type="transmembrane region" description="Helical" evidence="1">
    <location>
        <begin position="207"/>
        <end position="229"/>
    </location>
</feature>
<evidence type="ECO:0000256" key="1">
    <source>
        <dbReference type="SAM" id="Phobius"/>
    </source>
</evidence>
<feature type="transmembrane region" description="Helical" evidence="1">
    <location>
        <begin position="165"/>
        <end position="187"/>
    </location>
</feature>
<feature type="transmembrane region" description="Helical" evidence="1">
    <location>
        <begin position="257"/>
        <end position="279"/>
    </location>
</feature>
<sequence>MDWDVAQKKLVITPISKELISWMISVFVFLNMLNTASLCLLLGKLFGFVQVSLLVTLGTLGWLLSSTFGFLLEVLVCKFDKNGTLKFPSTLPPSPDWKGIARNKLIDLIIAQGFILYICVVLIYRLDPYYQLESILPDPVSLPVKFLLHLFRVTMWIPISQVARISVFIVSTTIIATHLALGCISALDKAASSRETWKNRASIDTHLLNYASCQLVFGIGYDFVTLAIATGQFTCPWFSVVFNFISLKMYPFVDTSIYVYAPLIAGIVLVGMEIMVPLCTKIYQDCKEIHATWRRGMVGVKNDAKYLRKKLRSIQVIALYGGINSYNFYKCKKSTKSTYFGAVIDYTMTATLSIDTKSLHF</sequence>
<comment type="caution">
    <text evidence="2">The sequence shown here is derived from an EMBL/GenBank/DDBJ whole genome shotgun (WGS) entry which is preliminary data.</text>
</comment>
<evidence type="ECO:0000313" key="2">
    <source>
        <dbReference type="EMBL" id="OXA40224.1"/>
    </source>
</evidence>
<keyword evidence="3" id="KW-1185">Reference proteome</keyword>
<dbReference type="EMBL" id="LNIX01000034">
    <property type="protein sequence ID" value="OXA40224.1"/>
    <property type="molecule type" value="Genomic_DNA"/>
</dbReference>
<keyword evidence="1" id="KW-1133">Transmembrane helix</keyword>
<keyword evidence="1" id="KW-0812">Transmembrane</keyword>
<accession>A0A226D5R8</accession>
<reference evidence="2 3" key="1">
    <citation type="submission" date="2015-12" db="EMBL/GenBank/DDBJ databases">
        <title>The genome of Folsomia candida.</title>
        <authorList>
            <person name="Faddeeva A."/>
            <person name="Derks M.F."/>
            <person name="Anvar Y."/>
            <person name="Smit S."/>
            <person name="Van Straalen N."/>
            <person name="Roelofs D."/>
        </authorList>
    </citation>
    <scope>NUCLEOTIDE SEQUENCE [LARGE SCALE GENOMIC DNA]</scope>
    <source>
        <strain evidence="2 3">VU population</strain>
        <tissue evidence="2">Whole body</tissue>
    </source>
</reference>
<feature type="transmembrane region" description="Helical" evidence="1">
    <location>
        <begin position="20"/>
        <end position="43"/>
    </location>
</feature>
<dbReference type="Proteomes" id="UP000198287">
    <property type="component" value="Unassembled WGS sequence"/>
</dbReference>